<keyword evidence="7" id="KW-0805">Transcription regulation</keyword>
<proteinExistence type="inferred from homology"/>
<evidence type="ECO:0000256" key="1">
    <source>
        <dbReference type="ARBA" id="ARBA00004123"/>
    </source>
</evidence>
<dbReference type="Pfam" id="PF00096">
    <property type="entry name" value="zf-C2H2"/>
    <property type="match status" value="1"/>
</dbReference>
<dbReference type="Gene3D" id="1.25.40.420">
    <property type="match status" value="1"/>
</dbReference>
<evidence type="ECO:0000259" key="13">
    <source>
        <dbReference type="PROSITE" id="PS50097"/>
    </source>
</evidence>
<dbReference type="SMART" id="SM00225">
    <property type="entry name" value="BTB"/>
    <property type="match status" value="1"/>
</dbReference>
<dbReference type="PROSITE" id="PS00028">
    <property type="entry name" value="ZINC_FINGER_C2H2_1"/>
    <property type="match status" value="4"/>
</dbReference>
<evidence type="ECO:0000256" key="4">
    <source>
        <dbReference type="ARBA" id="ARBA00022737"/>
    </source>
</evidence>
<feature type="domain" description="C2H2-type" evidence="14">
    <location>
        <begin position="1074"/>
        <end position="1101"/>
    </location>
</feature>
<feature type="domain" description="C2H2-type" evidence="14">
    <location>
        <begin position="1215"/>
        <end position="1243"/>
    </location>
</feature>
<comment type="subcellular location">
    <subcellularLocation>
        <location evidence="1">Nucleus</location>
    </subcellularLocation>
</comment>
<dbReference type="GO" id="GO:0003690">
    <property type="term" value="F:double-stranded DNA binding"/>
    <property type="evidence" value="ECO:0007669"/>
    <property type="project" value="UniProtKB-ARBA"/>
</dbReference>
<feature type="domain" description="C2H2-type" evidence="14">
    <location>
        <begin position="1102"/>
        <end position="1129"/>
    </location>
</feature>
<dbReference type="PANTHER" id="PTHR24394:SF29">
    <property type="entry name" value="MYONEURIN"/>
    <property type="match status" value="1"/>
</dbReference>
<dbReference type="Proteomes" id="UP001286313">
    <property type="component" value="Unassembled WGS sequence"/>
</dbReference>
<evidence type="ECO:0000256" key="12">
    <source>
        <dbReference type="SAM" id="MobiDB-lite"/>
    </source>
</evidence>
<feature type="region of interest" description="Disordered" evidence="12">
    <location>
        <begin position="770"/>
        <end position="798"/>
    </location>
</feature>
<protein>
    <submittedName>
        <fullName evidence="15">Uncharacterized protein</fullName>
    </submittedName>
</protein>
<evidence type="ECO:0000259" key="14">
    <source>
        <dbReference type="PROSITE" id="PS50157"/>
    </source>
</evidence>
<gene>
    <name evidence="15" type="ORF">Pcinc_036766</name>
</gene>
<keyword evidence="6" id="KW-0862">Zinc</keyword>
<evidence type="ECO:0000256" key="6">
    <source>
        <dbReference type="ARBA" id="ARBA00022833"/>
    </source>
</evidence>
<feature type="compositionally biased region" description="Polar residues" evidence="12">
    <location>
        <begin position="1352"/>
        <end position="1378"/>
    </location>
</feature>
<keyword evidence="8" id="KW-0238">DNA-binding</keyword>
<comment type="caution">
    <text evidence="15">The sequence shown here is derived from an EMBL/GenBank/DDBJ whole genome shotgun (WGS) entry which is preliminary data.</text>
</comment>
<dbReference type="FunFam" id="3.30.160.60:FF:001370">
    <property type="entry name" value="Zinc finger protein"/>
    <property type="match status" value="1"/>
</dbReference>
<dbReference type="PROSITE" id="PS50097">
    <property type="entry name" value="BTB"/>
    <property type="match status" value="1"/>
</dbReference>
<feature type="domain" description="BTB" evidence="13">
    <location>
        <begin position="36"/>
        <end position="101"/>
    </location>
</feature>
<reference evidence="15" key="1">
    <citation type="submission" date="2023-10" db="EMBL/GenBank/DDBJ databases">
        <title>Genome assemblies of two species of porcelain crab, Petrolisthes cinctipes and Petrolisthes manimaculis (Anomura: Porcellanidae).</title>
        <authorList>
            <person name="Angst P."/>
        </authorList>
    </citation>
    <scope>NUCLEOTIDE SEQUENCE</scope>
    <source>
        <strain evidence="15">PB745_01</strain>
        <tissue evidence="15">Gill</tissue>
    </source>
</reference>
<dbReference type="InterPro" id="IPR000210">
    <property type="entry name" value="BTB/POZ_dom"/>
</dbReference>
<dbReference type="GO" id="GO:0000981">
    <property type="term" value="F:DNA-binding transcription factor activity, RNA polymerase II-specific"/>
    <property type="evidence" value="ECO:0007669"/>
    <property type="project" value="TreeGrafter"/>
</dbReference>
<evidence type="ECO:0000256" key="7">
    <source>
        <dbReference type="ARBA" id="ARBA00023015"/>
    </source>
</evidence>
<evidence type="ECO:0000256" key="11">
    <source>
        <dbReference type="PROSITE-ProRule" id="PRU00042"/>
    </source>
</evidence>
<keyword evidence="16" id="KW-1185">Reference proteome</keyword>
<dbReference type="EMBL" id="JAWQEG010005739">
    <property type="protein sequence ID" value="KAK3856962.1"/>
    <property type="molecule type" value="Genomic_DNA"/>
</dbReference>
<evidence type="ECO:0000256" key="9">
    <source>
        <dbReference type="ARBA" id="ARBA00023163"/>
    </source>
</evidence>
<feature type="domain" description="C2H2-type" evidence="14">
    <location>
        <begin position="1046"/>
        <end position="1073"/>
    </location>
</feature>
<feature type="domain" description="C2H2-type" evidence="14">
    <location>
        <begin position="1130"/>
        <end position="1157"/>
    </location>
</feature>
<dbReference type="GO" id="GO:0008270">
    <property type="term" value="F:zinc ion binding"/>
    <property type="evidence" value="ECO:0007669"/>
    <property type="project" value="UniProtKB-KW"/>
</dbReference>
<keyword evidence="9" id="KW-0804">Transcription</keyword>
<dbReference type="Pfam" id="PF00651">
    <property type="entry name" value="BTB"/>
    <property type="match status" value="1"/>
</dbReference>
<dbReference type="PROSITE" id="PS50157">
    <property type="entry name" value="ZINC_FINGER_C2H2_2"/>
    <property type="match status" value="8"/>
</dbReference>
<feature type="domain" description="C2H2-type" evidence="14">
    <location>
        <begin position="1018"/>
        <end position="1045"/>
    </location>
</feature>
<dbReference type="SUPFAM" id="SSF57667">
    <property type="entry name" value="beta-beta-alpha zinc fingers"/>
    <property type="match status" value="4"/>
</dbReference>
<dbReference type="FunFam" id="3.30.160.60:FF:000624">
    <property type="entry name" value="zinc finger protein 697"/>
    <property type="match status" value="1"/>
</dbReference>
<feature type="domain" description="C2H2-type" evidence="14">
    <location>
        <begin position="1157"/>
        <end position="1186"/>
    </location>
</feature>
<dbReference type="InterPro" id="IPR011705">
    <property type="entry name" value="BACK"/>
</dbReference>
<accession>A0AAE1ELN9</accession>
<dbReference type="PANTHER" id="PTHR24394">
    <property type="entry name" value="ZINC FINGER PROTEIN"/>
    <property type="match status" value="1"/>
</dbReference>
<dbReference type="CDD" id="cd18186">
    <property type="entry name" value="BTB_POZ_ZBTB_KLHL-like"/>
    <property type="match status" value="1"/>
</dbReference>
<dbReference type="InterPro" id="IPR036236">
    <property type="entry name" value="Znf_C2H2_sf"/>
</dbReference>
<dbReference type="InterPro" id="IPR013087">
    <property type="entry name" value="Znf_C2H2_type"/>
</dbReference>
<keyword evidence="4" id="KW-0677">Repeat</keyword>
<evidence type="ECO:0000313" key="15">
    <source>
        <dbReference type="EMBL" id="KAK3856962.1"/>
    </source>
</evidence>
<dbReference type="SUPFAM" id="SSF54695">
    <property type="entry name" value="POZ domain"/>
    <property type="match status" value="1"/>
</dbReference>
<sequence length="1398" mass="157123">MALALLPNNAMTFTENQHGTAVLEKLKNQRELMRCCDVILHVAGHQFQAHRCVLAACSPYFDSIFKASKTVKEQLTVSSQDPEVFQCLLAYMYTGTVVVDRTNVAELLRLANKLLLAKLKEHCAEYLERYLDSANCLAVRDMATKYNLEALEKTTGTFIQGHLSEVIEGEEVLELSLARLEDFLRCPMWEIDESQTLLLVTRWVHHAPKTRERNLRSLLTWVQWPRLTSQAAIQLIQTHPLYTSSNSLLALFFLLDALNEHSLLPADFLAPFSKLKDKFCQSTDSVVDNERFVNLAISTAIVELQDDPVSSGRSQDSLPVAEDFSTHTGPPLQPTPGVSTEAKDTAGITNLQPRQMITDFLVNSRRGCDSQDECMGARRECDDRETEQCSQYDMGRLIYGSQELHGNQAGLMYSHGASSSTVVGCHTHVSDDSVGDTTSAEEGKFPESNNQGHFGQLVVRDMSVWHQEPSYGAEESLSSDSGHVYQRQVYDQSFSTKASCSESYDKRMNPSGMFDMRENPHKSKQNFASAMSYYVSTYNPDDDMTASDDQSAQSFYDEKFSSGVNFYSCRLSDIKENPRILTEPTHSHETYPKTYYRADTTIKQEIDCSQADVYYNENSTDTQLSNCPQDMTIQNQLAQTTASCNNREKADGNIEITPSPPSEATDRLLDQEPHYNHKFSHEMSRSVDEETLTSGVPRVGIDEGIVADENSPLDCAIEGRGIIALIGGGAMVEMDKSYKPCSLVDTDKMYKMWSLEEDRLYNGLCGLERRNESPSSSHKNPHLPVGNLGGMPEEQHTDTPRQMKYVSHAFTSPDSVAGQSESTAADTTLPCITQPTSTTSVLDFSHLDTNPLDPDDPQPVSQEGGQMEDLDNSRIRQDSGESEASHMCIIGQGTRQENNITLSNQLRSDNSAIDSRVRASDSAIDTQIKLENMSVSTSQMRSDNISIDGQMRPDNFTVGSQMMKLEGKVNLLENHGIQNLDNITTSTTRKQEPTKRTSGRVRPADHNIESNKATTTERACELCPETFTQSRKYYLHMRDHFPGPPHRCDTCESSFKRIYHLLDHRAIHQDIRTHKCPYCPFSTRRKFNLTEHLSCHTNTRKYKCKTCGAAFSRLQVLEIHETRHTKERPFLCETCGWSGKTKNALITHVKIHTGEVLRCQVSGCSYSTAKKSHLKEHMQRHSNSRPFVCETCGRNFITNSHLRRHMKLHLPEKPLKCPQCDYSSLRQDRLKAHIQKKHTQRKPLKVVIRKRQSKKKGCDITESHHTAVEESNVIDPHIKSPQGDIFSDLENTNISLQPQLPGTPPPTTLSEYPPSPTYAFPAQAAPDDPLMIVPDMSAVTEGFTPLPQSYEGSYHSPQYHTSPSHFASLSPTHTTLSYPNGHHQEESPLNFAAYMKYD</sequence>
<dbReference type="SMART" id="SM00355">
    <property type="entry name" value="ZnF_C2H2"/>
    <property type="match status" value="8"/>
</dbReference>
<organism evidence="15 16">
    <name type="scientific">Petrolisthes cinctipes</name>
    <name type="common">Flat porcelain crab</name>
    <dbReference type="NCBI Taxonomy" id="88211"/>
    <lineage>
        <taxon>Eukaryota</taxon>
        <taxon>Metazoa</taxon>
        <taxon>Ecdysozoa</taxon>
        <taxon>Arthropoda</taxon>
        <taxon>Crustacea</taxon>
        <taxon>Multicrustacea</taxon>
        <taxon>Malacostraca</taxon>
        <taxon>Eumalacostraca</taxon>
        <taxon>Eucarida</taxon>
        <taxon>Decapoda</taxon>
        <taxon>Pleocyemata</taxon>
        <taxon>Anomura</taxon>
        <taxon>Galatheoidea</taxon>
        <taxon>Porcellanidae</taxon>
        <taxon>Petrolisthes</taxon>
    </lineage>
</organism>
<feature type="region of interest" description="Disordered" evidence="12">
    <location>
        <begin position="432"/>
        <end position="452"/>
    </location>
</feature>
<feature type="region of interest" description="Disordered" evidence="12">
    <location>
        <begin position="306"/>
        <end position="350"/>
    </location>
</feature>
<feature type="region of interest" description="Disordered" evidence="12">
    <location>
        <begin position="1352"/>
        <end position="1385"/>
    </location>
</feature>
<dbReference type="InterPro" id="IPR011333">
    <property type="entry name" value="SKP1/BTB/POZ_sf"/>
</dbReference>
<keyword evidence="10" id="KW-0539">Nucleus</keyword>
<comment type="similarity">
    <text evidence="2">Belongs to the krueppel C2H2-type zinc-finger protein family.</text>
</comment>
<evidence type="ECO:0000256" key="8">
    <source>
        <dbReference type="ARBA" id="ARBA00023125"/>
    </source>
</evidence>
<keyword evidence="3" id="KW-0479">Metal-binding</keyword>
<evidence type="ECO:0000256" key="3">
    <source>
        <dbReference type="ARBA" id="ARBA00022723"/>
    </source>
</evidence>
<name>A0AAE1ELN9_PETCI</name>
<evidence type="ECO:0000256" key="2">
    <source>
        <dbReference type="ARBA" id="ARBA00006991"/>
    </source>
</evidence>
<feature type="region of interest" description="Disordered" evidence="12">
    <location>
        <begin position="1294"/>
        <end position="1317"/>
    </location>
</feature>
<dbReference type="SMART" id="SM00875">
    <property type="entry name" value="BACK"/>
    <property type="match status" value="1"/>
</dbReference>
<feature type="domain" description="C2H2-type" evidence="14">
    <location>
        <begin position="1187"/>
        <end position="1214"/>
    </location>
</feature>
<dbReference type="Pfam" id="PF07707">
    <property type="entry name" value="BACK"/>
    <property type="match status" value="1"/>
</dbReference>
<dbReference type="Gene3D" id="3.30.160.60">
    <property type="entry name" value="Classic Zinc Finger"/>
    <property type="match status" value="5"/>
</dbReference>
<keyword evidence="5 11" id="KW-0863">Zinc-finger</keyword>
<dbReference type="GO" id="GO:0005634">
    <property type="term" value="C:nucleus"/>
    <property type="evidence" value="ECO:0007669"/>
    <property type="project" value="UniProtKB-SubCell"/>
</dbReference>
<evidence type="ECO:0000256" key="10">
    <source>
        <dbReference type="ARBA" id="ARBA00023242"/>
    </source>
</evidence>
<evidence type="ECO:0000313" key="16">
    <source>
        <dbReference type="Proteomes" id="UP001286313"/>
    </source>
</evidence>
<feature type="region of interest" description="Disordered" evidence="12">
    <location>
        <begin position="842"/>
        <end position="870"/>
    </location>
</feature>
<evidence type="ECO:0000256" key="5">
    <source>
        <dbReference type="ARBA" id="ARBA00022771"/>
    </source>
</evidence>
<dbReference type="Gene3D" id="3.30.710.10">
    <property type="entry name" value="Potassium Channel Kv1.1, Chain A"/>
    <property type="match status" value="1"/>
</dbReference>